<sequence length="407" mass="46323">MPTRPPRTSRRISDVVRLLVVVAMLVMVAWNMSLLSAARLRSVALKSPPQAEIQHQLRQQLKQHEPPAHQQQQQQTVEPTAPPMDGRPWFLLPQTYEDKSGCDFSRAVRLFEPRELEINCDNIASLELGEYLGEGFWREVFKAQWNGREVAVKLVKPKLLERADIIPRHVEEAVAMFPIRQAPNIVGLVGWCNTTVIVEYVALKLDELVFDPSADLPVRVALQLARDAARGLAQLHGAPGGPFAHTDIQTRQFLVEPSGRLKLNDFNRVKYVGRSRLPGESHLRCLARTNLAKGKWRSPEEYRREDVDESTDIYSLALVMWTLRSRVPPFESLPREQVYARVPEGLRPPVEAMQDYPQAMRELIVRAWHGDPAQRPSAQAMADEIQQILEQYDSERRRQPAAPGGKE</sequence>
<feature type="region of interest" description="Disordered" evidence="1">
    <location>
        <begin position="60"/>
        <end position="83"/>
    </location>
</feature>
<reference evidence="3" key="1">
    <citation type="submission" date="2021-12" db="EMBL/GenBank/DDBJ databases">
        <title>Prjna785345.</title>
        <authorList>
            <person name="Rujirawat T."/>
            <person name="Krajaejun T."/>
        </authorList>
    </citation>
    <scope>NUCLEOTIDE SEQUENCE</scope>
    <source>
        <strain evidence="3">Pi057C3</strain>
    </source>
</reference>
<gene>
    <name evidence="3" type="ORF">P43SY_001092</name>
</gene>
<evidence type="ECO:0000313" key="3">
    <source>
        <dbReference type="EMBL" id="KAJ0393273.1"/>
    </source>
</evidence>
<name>A0AAD5L938_PYTIN</name>
<dbReference type="InterPro" id="IPR011009">
    <property type="entry name" value="Kinase-like_dom_sf"/>
</dbReference>
<protein>
    <recommendedName>
        <fullName evidence="2">Protein kinase domain-containing protein</fullName>
    </recommendedName>
</protein>
<dbReference type="PROSITE" id="PS50011">
    <property type="entry name" value="PROTEIN_KINASE_DOM"/>
    <property type="match status" value="1"/>
</dbReference>
<evidence type="ECO:0000256" key="1">
    <source>
        <dbReference type="SAM" id="MobiDB-lite"/>
    </source>
</evidence>
<feature type="compositionally biased region" description="Low complexity" evidence="1">
    <location>
        <begin position="68"/>
        <end position="79"/>
    </location>
</feature>
<dbReference type="Gene3D" id="1.10.510.10">
    <property type="entry name" value="Transferase(Phosphotransferase) domain 1"/>
    <property type="match status" value="1"/>
</dbReference>
<dbReference type="InterPro" id="IPR001245">
    <property type="entry name" value="Ser-Thr/Tyr_kinase_cat_dom"/>
</dbReference>
<dbReference type="InterPro" id="IPR000719">
    <property type="entry name" value="Prot_kinase_dom"/>
</dbReference>
<proteinExistence type="predicted"/>
<dbReference type="AlphaFoldDB" id="A0AAD5L938"/>
<dbReference type="SUPFAM" id="SSF56112">
    <property type="entry name" value="Protein kinase-like (PK-like)"/>
    <property type="match status" value="1"/>
</dbReference>
<organism evidence="3 4">
    <name type="scientific">Pythium insidiosum</name>
    <name type="common">Pythiosis disease agent</name>
    <dbReference type="NCBI Taxonomy" id="114742"/>
    <lineage>
        <taxon>Eukaryota</taxon>
        <taxon>Sar</taxon>
        <taxon>Stramenopiles</taxon>
        <taxon>Oomycota</taxon>
        <taxon>Peronosporomycetes</taxon>
        <taxon>Pythiales</taxon>
        <taxon>Pythiaceae</taxon>
        <taxon>Pythium</taxon>
    </lineage>
</organism>
<dbReference type="Pfam" id="PF07714">
    <property type="entry name" value="PK_Tyr_Ser-Thr"/>
    <property type="match status" value="1"/>
</dbReference>
<dbReference type="GO" id="GO:0004674">
    <property type="term" value="F:protein serine/threonine kinase activity"/>
    <property type="evidence" value="ECO:0007669"/>
    <property type="project" value="TreeGrafter"/>
</dbReference>
<feature type="domain" description="Protein kinase" evidence="2">
    <location>
        <begin position="126"/>
        <end position="389"/>
    </location>
</feature>
<comment type="caution">
    <text evidence="3">The sequence shown here is derived from an EMBL/GenBank/DDBJ whole genome shotgun (WGS) entry which is preliminary data.</text>
</comment>
<dbReference type="PANTHER" id="PTHR44329:SF140">
    <property type="entry name" value="INACTIVE PROTEIN TYROSINE KINASE PTKL"/>
    <property type="match status" value="1"/>
</dbReference>
<dbReference type="PANTHER" id="PTHR44329">
    <property type="entry name" value="SERINE/THREONINE-PROTEIN KINASE TNNI3K-RELATED"/>
    <property type="match status" value="1"/>
</dbReference>
<evidence type="ECO:0000259" key="2">
    <source>
        <dbReference type="PROSITE" id="PS50011"/>
    </source>
</evidence>
<dbReference type="InterPro" id="IPR051681">
    <property type="entry name" value="Ser/Thr_Kinases-Pseudokinases"/>
</dbReference>
<evidence type="ECO:0000313" key="4">
    <source>
        <dbReference type="Proteomes" id="UP001209570"/>
    </source>
</evidence>
<dbReference type="GO" id="GO:0005524">
    <property type="term" value="F:ATP binding"/>
    <property type="evidence" value="ECO:0007669"/>
    <property type="project" value="InterPro"/>
</dbReference>
<dbReference type="Proteomes" id="UP001209570">
    <property type="component" value="Unassembled WGS sequence"/>
</dbReference>
<dbReference type="Gene3D" id="3.30.200.20">
    <property type="entry name" value="Phosphorylase Kinase, domain 1"/>
    <property type="match status" value="1"/>
</dbReference>
<keyword evidence="4" id="KW-1185">Reference proteome</keyword>
<accession>A0AAD5L938</accession>
<dbReference type="EMBL" id="JAKCXM010000511">
    <property type="protein sequence ID" value="KAJ0393273.1"/>
    <property type="molecule type" value="Genomic_DNA"/>
</dbReference>